<reference evidence="2" key="2">
    <citation type="submission" date="2020-10" db="UniProtKB">
        <authorList>
            <consortium name="WormBaseParasite"/>
        </authorList>
    </citation>
    <scope>IDENTIFICATION</scope>
</reference>
<reference evidence="1" key="1">
    <citation type="journal article" date="2013" name="Genetics">
        <title>The draft genome and transcriptome of Panagrellus redivivus are shaped by the harsh demands of a free-living lifestyle.</title>
        <authorList>
            <person name="Srinivasan J."/>
            <person name="Dillman A.R."/>
            <person name="Macchietto M.G."/>
            <person name="Heikkinen L."/>
            <person name="Lakso M."/>
            <person name="Fracchia K.M."/>
            <person name="Antoshechkin I."/>
            <person name="Mortazavi A."/>
            <person name="Wong G."/>
            <person name="Sternberg P.W."/>
        </authorList>
    </citation>
    <scope>NUCLEOTIDE SEQUENCE [LARGE SCALE GENOMIC DNA]</scope>
    <source>
        <strain evidence="1">MT8872</strain>
    </source>
</reference>
<sequence>MWLFCRKSSTKTSRTGFTAYFYARKAGLVRLEAIVNVHKPSAKHFAHGATVFKNTIQQTVQDSLRLPFTVPKAMLLTPSTSLELFANRPSQHVSYKLAKFSIATLVGREHIILQTGPSEGSLPLQCPPRIGLQ</sequence>
<keyword evidence="1" id="KW-1185">Reference proteome</keyword>
<dbReference type="AlphaFoldDB" id="A0A7E4VW99"/>
<organism evidence="1 2">
    <name type="scientific">Panagrellus redivivus</name>
    <name type="common">Microworm</name>
    <dbReference type="NCBI Taxonomy" id="6233"/>
    <lineage>
        <taxon>Eukaryota</taxon>
        <taxon>Metazoa</taxon>
        <taxon>Ecdysozoa</taxon>
        <taxon>Nematoda</taxon>
        <taxon>Chromadorea</taxon>
        <taxon>Rhabditida</taxon>
        <taxon>Tylenchina</taxon>
        <taxon>Panagrolaimomorpha</taxon>
        <taxon>Panagrolaimoidea</taxon>
        <taxon>Panagrolaimidae</taxon>
        <taxon>Panagrellus</taxon>
    </lineage>
</organism>
<proteinExistence type="predicted"/>
<evidence type="ECO:0000313" key="1">
    <source>
        <dbReference type="Proteomes" id="UP000492821"/>
    </source>
</evidence>
<dbReference type="Proteomes" id="UP000492821">
    <property type="component" value="Unassembled WGS sequence"/>
</dbReference>
<protein>
    <submittedName>
        <fullName evidence="2">Uncharacterized protein</fullName>
    </submittedName>
</protein>
<evidence type="ECO:0000313" key="2">
    <source>
        <dbReference type="WBParaSite" id="Pan_g3834.t1"/>
    </source>
</evidence>
<name>A0A7E4VW99_PANRE</name>
<dbReference type="WBParaSite" id="Pan_g3834.t1">
    <property type="protein sequence ID" value="Pan_g3834.t1"/>
    <property type="gene ID" value="Pan_g3834"/>
</dbReference>
<accession>A0A7E4VW99</accession>